<dbReference type="PANTHER" id="PTHR44943">
    <property type="entry name" value="CELLULOSE SYNTHASE OPERON PROTEIN C"/>
    <property type="match status" value="1"/>
</dbReference>
<keyword evidence="1" id="KW-0677">Repeat</keyword>
<evidence type="ECO:0000256" key="1">
    <source>
        <dbReference type="ARBA" id="ARBA00022737"/>
    </source>
</evidence>
<dbReference type="RefSeq" id="WP_237870637.1">
    <property type="nucleotide sequence ID" value="NZ_JAKLTR010000004.1"/>
</dbReference>
<reference evidence="4" key="1">
    <citation type="submission" date="2022-01" db="EMBL/GenBank/DDBJ databases">
        <authorList>
            <person name="Jo J.-H."/>
            <person name="Im W.-T."/>
        </authorList>
    </citation>
    <scope>NUCLEOTIDE SEQUENCE</scope>
    <source>
        <strain evidence="4">NA20</strain>
    </source>
</reference>
<dbReference type="Pfam" id="PF13181">
    <property type="entry name" value="TPR_8"/>
    <property type="match status" value="1"/>
</dbReference>
<dbReference type="Pfam" id="PF13432">
    <property type="entry name" value="TPR_16"/>
    <property type="match status" value="2"/>
</dbReference>
<feature type="repeat" description="TPR" evidence="3">
    <location>
        <begin position="292"/>
        <end position="325"/>
    </location>
</feature>
<dbReference type="Proteomes" id="UP001165367">
    <property type="component" value="Unassembled WGS sequence"/>
</dbReference>
<name>A0ABS9KPS6_9BACT</name>
<protein>
    <submittedName>
        <fullName evidence="4">Tetratricopeptide repeat protein</fullName>
    </submittedName>
</protein>
<evidence type="ECO:0000256" key="3">
    <source>
        <dbReference type="PROSITE-ProRule" id="PRU00339"/>
    </source>
</evidence>
<dbReference type="InterPro" id="IPR019734">
    <property type="entry name" value="TPR_rpt"/>
</dbReference>
<dbReference type="PANTHER" id="PTHR44943:SF8">
    <property type="entry name" value="TPR REPEAT-CONTAINING PROTEIN MJ0263"/>
    <property type="match status" value="1"/>
</dbReference>
<keyword evidence="2 3" id="KW-0802">TPR repeat</keyword>
<feature type="repeat" description="TPR" evidence="3">
    <location>
        <begin position="326"/>
        <end position="359"/>
    </location>
</feature>
<feature type="repeat" description="TPR" evidence="3">
    <location>
        <begin position="360"/>
        <end position="393"/>
    </location>
</feature>
<keyword evidence="5" id="KW-1185">Reference proteome</keyword>
<dbReference type="InterPro" id="IPR011990">
    <property type="entry name" value="TPR-like_helical_dom_sf"/>
</dbReference>
<dbReference type="EMBL" id="JAKLTR010000004">
    <property type="protein sequence ID" value="MCG2614328.1"/>
    <property type="molecule type" value="Genomic_DNA"/>
</dbReference>
<comment type="caution">
    <text evidence="4">The sequence shown here is derived from an EMBL/GenBank/DDBJ whole genome shotgun (WGS) entry which is preliminary data.</text>
</comment>
<gene>
    <name evidence="4" type="ORF">LZZ85_08540</name>
</gene>
<evidence type="ECO:0000313" key="5">
    <source>
        <dbReference type="Proteomes" id="UP001165367"/>
    </source>
</evidence>
<dbReference type="InterPro" id="IPR051685">
    <property type="entry name" value="Ycf3/AcsC/BcsC/TPR_MFPF"/>
</dbReference>
<evidence type="ECO:0000256" key="2">
    <source>
        <dbReference type="ARBA" id="ARBA00022803"/>
    </source>
</evidence>
<evidence type="ECO:0000313" key="4">
    <source>
        <dbReference type="EMBL" id="MCG2614328.1"/>
    </source>
</evidence>
<organism evidence="4 5">
    <name type="scientific">Terrimonas ginsenosidimutans</name>
    <dbReference type="NCBI Taxonomy" id="2908004"/>
    <lineage>
        <taxon>Bacteria</taxon>
        <taxon>Pseudomonadati</taxon>
        <taxon>Bacteroidota</taxon>
        <taxon>Chitinophagia</taxon>
        <taxon>Chitinophagales</taxon>
        <taxon>Chitinophagaceae</taxon>
        <taxon>Terrimonas</taxon>
    </lineage>
</organism>
<dbReference type="SMART" id="SM00028">
    <property type="entry name" value="TPR"/>
    <property type="match status" value="4"/>
</dbReference>
<dbReference type="PROSITE" id="PS50005">
    <property type="entry name" value="TPR"/>
    <property type="match status" value="3"/>
</dbReference>
<proteinExistence type="predicted"/>
<accession>A0ABS9KPS6</accession>
<dbReference type="Gene3D" id="1.25.40.10">
    <property type="entry name" value="Tetratricopeptide repeat domain"/>
    <property type="match status" value="1"/>
</dbReference>
<dbReference type="SUPFAM" id="SSF48452">
    <property type="entry name" value="TPR-like"/>
    <property type="match status" value="1"/>
</dbReference>
<sequence length="432" mass="50098">MFGLFSKKKYQPTVTPEDKEWIERSIIWFIEVFGFQQLNARPFITPGTTNFPYKNLKDPEQFQQLFEQMCNYWGLKPNEIIVKFFDDIKSKQWTTAWMPIGPANEPGGTYTQIYTTEEKRFRIQLAKSNLENPELLIAVMAHELAHVKLLGGKYISANDPNMEPLTDLVSIFFGFGVFVANSVQTTDGYWISRSGYLPNQLISYANALICYITGGNADNYESILNANTRDLFRKDFEFLSKTNNTTLTKTIVEATERVFETGRKITDGFDRRDFHDVIETSKKLVESNPKDVWAFNTIGYALLQQKKYPEAIEQFTTAIAISPYWDYPYNNRGYCRLQLGDLDNAFVDLDHSFEMNPDNSYSWRNLGAYYLATSEFEKALYHFQEAEKRDPKTELINFYLGQANLKLGNLEEGQKYIYKSRALKEHNDSVIE</sequence>